<proteinExistence type="predicted"/>
<protein>
    <submittedName>
        <fullName evidence="2">SGCA isoform 10</fullName>
    </submittedName>
</protein>
<comment type="caution">
    <text evidence="2">The sequence shown here is derived from an EMBL/GenBank/DDBJ whole genome shotgun (WGS) entry which is preliminary data.</text>
</comment>
<dbReference type="EMBL" id="NDHI03003397">
    <property type="protein sequence ID" value="PNJ66165.1"/>
    <property type="molecule type" value="Genomic_DNA"/>
</dbReference>
<evidence type="ECO:0000313" key="2">
    <source>
        <dbReference type="EMBL" id="PNJ66165.1"/>
    </source>
</evidence>
<evidence type="ECO:0000256" key="1">
    <source>
        <dbReference type="SAM" id="SignalP"/>
    </source>
</evidence>
<organism evidence="2">
    <name type="scientific">Pongo abelii</name>
    <name type="common">Sumatran orangutan</name>
    <name type="synonym">Pongo pygmaeus abelii</name>
    <dbReference type="NCBI Taxonomy" id="9601"/>
    <lineage>
        <taxon>Eukaryota</taxon>
        <taxon>Metazoa</taxon>
        <taxon>Chordata</taxon>
        <taxon>Craniata</taxon>
        <taxon>Vertebrata</taxon>
        <taxon>Euteleostomi</taxon>
        <taxon>Mammalia</taxon>
        <taxon>Eutheria</taxon>
        <taxon>Euarchontoglires</taxon>
        <taxon>Primates</taxon>
        <taxon>Haplorrhini</taxon>
        <taxon>Catarrhini</taxon>
        <taxon>Hominidae</taxon>
        <taxon>Pongo</taxon>
    </lineage>
</organism>
<gene>
    <name evidence="2" type="ORF">CR201_G0012261</name>
</gene>
<name>A0A2J8W8Q6_PONAB</name>
<sequence length="61" mass="6673">MAVTLFWTPILVVLLAGLGDTEAQQTTLHPLVGRVFVHTLDHETFLSLPEHVGHSLQSGQL</sequence>
<keyword evidence="1" id="KW-0732">Signal</keyword>
<feature type="chain" id="PRO_5014322423" evidence="1">
    <location>
        <begin position="24"/>
        <end position="61"/>
    </location>
</feature>
<accession>A0A2J8W8Q6</accession>
<feature type="signal peptide" evidence="1">
    <location>
        <begin position="1"/>
        <end position="23"/>
    </location>
</feature>
<reference evidence="2" key="1">
    <citation type="submission" date="2017-12" db="EMBL/GenBank/DDBJ databases">
        <title>High-resolution comparative analysis of great ape genomes.</title>
        <authorList>
            <person name="Pollen A."/>
            <person name="Hastie A."/>
            <person name="Hormozdiari F."/>
            <person name="Dougherty M."/>
            <person name="Liu R."/>
            <person name="Chaisson M."/>
            <person name="Hoppe E."/>
            <person name="Hill C."/>
            <person name="Pang A."/>
            <person name="Hillier L."/>
            <person name="Baker C."/>
            <person name="Armstrong J."/>
            <person name="Shendure J."/>
            <person name="Paten B."/>
            <person name="Wilson R."/>
            <person name="Chao H."/>
            <person name="Schneider V."/>
            <person name="Ventura M."/>
            <person name="Kronenberg Z."/>
            <person name="Murali S."/>
            <person name="Gordon D."/>
            <person name="Cantsilieris S."/>
            <person name="Munson K."/>
            <person name="Nelson B."/>
            <person name="Raja A."/>
            <person name="Underwood J."/>
            <person name="Diekhans M."/>
            <person name="Fiddes I."/>
            <person name="Haussler D."/>
            <person name="Eichler E."/>
        </authorList>
    </citation>
    <scope>NUCLEOTIDE SEQUENCE [LARGE SCALE GENOMIC DNA]</scope>
    <source>
        <strain evidence="2">Susie</strain>
    </source>
</reference>
<dbReference type="AlphaFoldDB" id="A0A2J8W8Q6"/>